<dbReference type="InterPro" id="IPR006442">
    <property type="entry name" value="Antitoxin_Phd/YefM"/>
</dbReference>
<dbReference type="InterPro" id="IPR051416">
    <property type="entry name" value="phD-YefM_TA_antitoxins"/>
</dbReference>
<dbReference type="InterPro" id="IPR036165">
    <property type="entry name" value="YefM-like_sf"/>
</dbReference>
<comment type="similarity">
    <text evidence="1 2">Belongs to the phD/YefM antitoxin family.</text>
</comment>
<name>A0A4R7C8M7_9HYPH</name>
<dbReference type="AlphaFoldDB" id="A0A4R7C8M7"/>
<dbReference type="NCBIfam" id="TIGR01552">
    <property type="entry name" value="phd_fam"/>
    <property type="match status" value="1"/>
</dbReference>
<accession>A0A4R7C8M7</accession>
<dbReference type="RefSeq" id="WP_133769488.1">
    <property type="nucleotide sequence ID" value="NZ_SNZR01000011.1"/>
</dbReference>
<organism evidence="3 4">
    <name type="scientific">Enterovirga rhinocerotis</name>
    <dbReference type="NCBI Taxonomy" id="1339210"/>
    <lineage>
        <taxon>Bacteria</taxon>
        <taxon>Pseudomonadati</taxon>
        <taxon>Pseudomonadota</taxon>
        <taxon>Alphaproteobacteria</taxon>
        <taxon>Hyphomicrobiales</taxon>
        <taxon>Methylobacteriaceae</taxon>
        <taxon>Enterovirga</taxon>
    </lineage>
</organism>
<comment type="function">
    <text evidence="2">Antitoxin component of a type II toxin-antitoxin (TA) system.</text>
</comment>
<proteinExistence type="inferred from homology"/>
<dbReference type="Proteomes" id="UP000295122">
    <property type="component" value="Unassembled WGS sequence"/>
</dbReference>
<protein>
    <recommendedName>
        <fullName evidence="2">Antitoxin</fullName>
    </recommendedName>
</protein>
<dbReference type="OrthoDB" id="9800503at2"/>
<evidence type="ECO:0000256" key="2">
    <source>
        <dbReference type="RuleBase" id="RU362080"/>
    </source>
</evidence>
<dbReference type="Pfam" id="PF02604">
    <property type="entry name" value="PhdYeFM_antitox"/>
    <property type="match status" value="1"/>
</dbReference>
<evidence type="ECO:0000256" key="1">
    <source>
        <dbReference type="ARBA" id="ARBA00009981"/>
    </source>
</evidence>
<evidence type="ECO:0000313" key="3">
    <source>
        <dbReference type="EMBL" id="TDR94613.1"/>
    </source>
</evidence>
<comment type="caution">
    <text evidence="3">The sequence shown here is derived from an EMBL/GenBank/DDBJ whole genome shotgun (WGS) entry which is preliminary data.</text>
</comment>
<reference evidence="3 4" key="1">
    <citation type="submission" date="2019-03" db="EMBL/GenBank/DDBJ databases">
        <title>Genomic Encyclopedia of Type Strains, Phase IV (KMG-IV): sequencing the most valuable type-strain genomes for metagenomic binning, comparative biology and taxonomic classification.</title>
        <authorList>
            <person name="Goeker M."/>
        </authorList>
    </citation>
    <scope>NUCLEOTIDE SEQUENCE [LARGE SCALE GENOMIC DNA]</scope>
    <source>
        <strain evidence="3 4">DSM 25903</strain>
    </source>
</reference>
<dbReference type="PANTHER" id="PTHR35377">
    <property type="entry name" value="ANTITOXIN VAPB49-RELATED-RELATED"/>
    <property type="match status" value="1"/>
</dbReference>
<sequence length="96" mass="10618">MAASTKGFADGPRKPYRAEGAEVTVHQAKTHLSRLLAEVEGGATIVITRRGKPVATLQPIEGRPKRVFGSMKGMLEIDERFFEPLPEDELRAWEGE</sequence>
<dbReference type="EMBL" id="SNZR01000011">
    <property type="protein sequence ID" value="TDR94613.1"/>
    <property type="molecule type" value="Genomic_DNA"/>
</dbReference>
<keyword evidence="4" id="KW-1185">Reference proteome</keyword>
<dbReference type="SUPFAM" id="SSF143120">
    <property type="entry name" value="YefM-like"/>
    <property type="match status" value="1"/>
</dbReference>
<dbReference type="Gene3D" id="3.40.1620.10">
    <property type="entry name" value="YefM-like domain"/>
    <property type="match status" value="1"/>
</dbReference>
<gene>
    <name evidence="3" type="ORF">EV668_1901</name>
</gene>
<evidence type="ECO:0000313" key="4">
    <source>
        <dbReference type="Proteomes" id="UP000295122"/>
    </source>
</evidence>